<evidence type="ECO:0000256" key="1">
    <source>
        <dbReference type="SAM" id="Phobius"/>
    </source>
</evidence>
<dbReference type="Gene3D" id="1.10.287.70">
    <property type="match status" value="1"/>
</dbReference>
<sequence>MTFASSVRPGILFLMLLLIIPAIGLGQEDGQDDEAVDVQPQLEVPDKLIVATREVPPFAMRNADGQWSGISIELLRAIQAELEYKSGHEVAIEFKVLSLAEMLDAIENSEVDLAAAALTMNYDREKRMDFTHSFHTSGLGIAVGSKQRGSGWSGIIEAVFSKTFMRIVAGLFLAMLISAVGIYLFERRHNREQFNKGWIRGISAGMWWAAVTLTTVGYGDKVPRTLGGRMIGLVWMFAGLFIIAGFTAAVTSALTLTELRGRISGPADLSKAKVATVTGSTSVDYLRSRHIMSTKHPDVDSALASLATHKCDAVVYDAPILKYQAYQNYSGEVFVLPVTFERQSYAFALPSESPLREVINQVLLRQTSNPSWEDILAGYFGEQE</sequence>
<dbReference type="Gene3D" id="3.40.190.10">
    <property type="entry name" value="Periplasmic binding protein-like II"/>
    <property type="match status" value="2"/>
</dbReference>
<dbReference type="InterPro" id="IPR015683">
    <property type="entry name" value="Ionotropic_Glu_rcpt"/>
</dbReference>
<dbReference type="OrthoDB" id="5486437at2"/>
<accession>A0A518CMT8</accession>
<protein>
    <submittedName>
        <fullName evidence="3">Glutamine-binding periplasmic protein</fullName>
    </submittedName>
</protein>
<dbReference type="PANTHER" id="PTHR18966">
    <property type="entry name" value="IONOTROPIC GLUTAMATE RECEPTOR"/>
    <property type="match status" value="1"/>
</dbReference>
<gene>
    <name evidence="3" type="primary">glnH</name>
    <name evidence="3" type="ORF">Pla110_22540</name>
</gene>
<dbReference type="SUPFAM" id="SSF81324">
    <property type="entry name" value="Voltage-gated potassium channels"/>
    <property type="match status" value="1"/>
</dbReference>
<keyword evidence="1" id="KW-0472">Membrane</keyword>
<keyword evidence="4" id="KW-1185">Reference proteome</keyword>
<dbReference type="GO" id="GO:0016020">
    <property type="term" value="C:membrane"/>
    <property type="evidence" value="ECO:0007669"/>
    <property type="project" value="UniProtKB-SubCell"/>
</dbReference>
<evidence type="ECO:0000259" key="2">
    <source>
        <dbReference type="SMART" id="SM00062"/>
    </source>
</evidence>
<keyword evidence="1" id="KW-1133">Transmembrane helix</keyword>
<dbReference type="SUPFAM" id="SSF53850">
    <property type="entry name" value="Periplasmic binding protein-like II"/>
    <property type="match status" value="1"/>
</dbReference>
<dbReference type="InterPro" id="IPR001638">
    <property type="entry name" value="Solute-binding_3/MltF_N"/>
</dbReference>
<dbReference type="GO" id="GO:0015276">
    <property type="term" value="F:ligand-gated monoatomic ion channel activity"/>
    <property type="evidence" value="ECO:0007669"/>
    <property type="project" value="InterPro"/>
</dbReference>
<dbReference type="EMBL" id="CP036281">
    <property type="protein sequence ID" value="QDU80523.1"/>
    <property type="molecule type" value="Genomic_DNA"/>
</dbReference>
<reference evidence="3 4" key="1">
    <citation type="submission" date="2019-02" db="EMBL/GenBank/DDBJ databases">
        <title>Deep-cultivation of Planctomycetes and their phenomic and genomic characterization uncovers novel biology.</title>
        <authorList>
            <person name="Wiegand S."/>
            <person name="Jogler M."/>
            <person name="Boedeker C."/>
            <person name="Pinto D."/>
            <person name="Vollmers J."/>
            <person name="Rivas-Marin E."/>
            <person name="Kohn T."/>
            <person name="Peeters S.H."/>
            <person name="Heuer A."/>
            <person name="Rast P."/>
            <person name="Oberbeckmann S."/>
            <person name="Bunk B."/>
            <person name="Jeske O."/>
            <person name="Meyerdierks A."/>
            <person name="Storesund J.E."/>
            <person name="Kallscheuer N."/>
            <person name="Luecker S."/>
            <person name="Lage O.M."/>
            <person name="Pohl T."/>
            <person name="Merkel B.J."/>
            <person name="Hornburger P."/>
            <person name="Mueller R.-W."/>
            <person name="Bruemmer F."/>
            <person name="Labrenz M."/>
            <person name="Spormann A.M."/>
            <person name="Op den Camp H."/>
            <person name="Overmann J."/>
            <person name="Amann R."/>
            <person name="Jetten M.S.M."/>
            <person name="Mascher T."/>
            <person name="Medema M.H."/>
            <person name="Devos D.P."/>
            <person name="Kaster A.-K."/>
            <person name="Ovreas L."/>
            <person name="Rohde M."/>
            <person name="Galperin M.Y."/>
            <person name="Jogler C."/>
        </authorList>
    </citation>
    <scope>NUCLEOTIDE SEQUENCE [LARGE SCALE GENOMIC DNA]</scope>
    <source>
        <strain evidence="3 4">Pla110</strain>
    </source>
</reference>
<evidence type="ECO:0000313" key="3">
    <source>
        <dbReference type="EMBL" id="QDU80523.1"/>
    </source>
</evidence>
<evidence type="ECO:0000313" key="4">
    <source>
        <dbReference type="Proteomes" id="UP000317178"/>
    </source>
</evidence>
<feature type="transmembrane region" description="Helical" evidence="1">
    <location>
        <begin position="230"/>
        <end position="256"/>
    </location>
</feature>
<feature type="transmembrane region" description="Helical" evidence="1">
    <location>
        <begin position="197"/>
        <end position="218"/>
    </location>
</feature>
<dbReference type="KEGG" id="plon:Pla110_22540"/>
<name>A0A518CMT8_9PLAN</name>
<dbReference type="Pfam" id="PF00497">
    <property type="entry name" value="SBP_bac_3"/>
    <property type="match status" value="1"/>
</dbReference>
<dbReference type="InterPro" id="IPR013099">
    <property type="entry name" value="K_chnl_dom"/>
</dbReference>
<proteinExistence type="predicted"/>
<feature type="transmembrane region" description="Helical" evidence="1">
    <location>
        <begin position="164"/>
        <end position="185"/>
    </location>
</feature>
<dbReference type="Proteomes" id="UP000317178">
    <property type="component" value="Chromosome"/>
</dbReference>
<dbReference type="Pfam" id="PF07885">
    <property type="entry name" value="Ion_trans_2"/>
    <property type="match status" value="1"/>
</dbReference>
<dbReference type="AlphaFoldDB" id="A0A518CMT8"/>
<keyword evidence="1" id="KW-0812">Transmembrane</keyword>
<dbReference type="PRINTS" id="PR00169">
    <property type="entry name" value="KCHANNEL"/>
</dbReference>
<dbReference type="SMART" id="SM00062">
    <property type="entry name" value="PBPb"/>
    <property type="match status" value="1"/>
</dbReference>
<feature type="domain" description="Solute-binding protein family 3/N-terminal" evidence="2">
    <location>
        <begin position="47"/>
        <end position="383"/>
    </location>
</feature>
<organism evidence="3 4">
    <name type="scientific">Polystyrenella longa</name>
    <dbReference type="NCBI Taxonomy" id="2528007"/>
    <lineage>
        <taxon>Bacteria</taxon>
        <taxon>Pseudomonadati</taxon>
        <taxon>Planctomycetota</taxon>
        <taxon>Planctomycetia</taxon>
        <taxon>Planctomycetales</taxon>
        <taxon>Planctomycetaceae</taxon>
        <taxon>Polystyrenella</taxon>
    </lineage>
</organism>